<feature type="region of interest" description="Disordered" evidence="1">
    <location>
        <begin position="1"/>
        <end position="24"/>
    </location>
</feature>
<dbReference type="EMBL" id="BRYB01000136">
    <property type="protein sequence ID" value="GMI23723.1"/>
    <property type="molecule type" value="Genomic_DNA"/>
</dbReference>
<feature type="region of interest" description="Disordered" evidence="1">
    <location>
        <begin position="198"/>
        <end position="263"/>
    </location>
</feature>
<organism evidence="2 3">
    <name type="scientific">Tetraparma gracilis</name>
    <dbReference type="NCBI Taxonomy" id="2962635"/>
    <lineage>
        <taxon>Eukaryota</taxon>
        <taxon>Sar</taxon>
        <taxon>Stramenopiles</taxon>
        <taxon>Ochrophyta</taxon>
        <taxon>Bolidophyceae</taxon>
        <taxon>Parmales</taxon>
        <taxon>Triparmaceae</taxon>
        <taxon>Tetraparma</taxon>
    </lineage>
</organism>
<keyword evidence="3" id="KW-1185">Reference proteome</keyword>
<reference evidence="2 3" key="1">
    <citation type="journal article" date="2023" name="Commun. Biol.">
        <title>Genome analysis of Parmales, the sister group of diatoms, reveals the evolutionary specialization of diatoms from phago-mixotrophs to photoautotrophs.</title>
        <authorList>
            <person name="Ban H."/>
            <person name="Sato S."/>
            <person name="Yoshikawa S."/>
            <person name="Yamada K."/>
            <person name="Nakamura Y."/>
            <person name="Ichinomiya M."/>
            <person name="Sato N."/>
            <person name="Blanc-Mathieu R."/>
            <person name="Endo H."/>
            <person name="Kuwata A."/>
            <person name="Ogata H."/>
        </authorList>
    </citation>
    <scope>NUCLEOTIDE SEQUENCE [LARGE SCALE GENOMIC DNA]</scope>
</reference>
<sequence>MAKPRSSRAGGGATNRSEASVASVASAASRASAASFSRSHAGDMHEMAHAHYKRDSNLDSNATSLTERREVASLYYDKKVIAPLWMKVSTTPWTAMAKCAGGYGRLIDDTSVSHDCPSFMHIPEVMRHTPQTGMGGEFSGTNKPRPVVHRDDTTISADAPDWFQIKSVVNWKEGQKRNPDPGHVKMVLGKEVIFEPKPKKRASSIDWDAITRRSTGPSTGMRSARGSASGSASGSARAGGDTERQVSARASQRSARMETMFGN</sequence>
<proteinExistence type="predicted"/>
<evidence type="ECO:0000313" key="2">
    <source>
        <dbReference type="EMBL" id="GMI23723.1"/>
    </source>
</evidence>
<accession>A0ABQ6MCT6</accession>
<evidence type="ECO:0000256" key="1">
    <source>
        <dbReference type="SAM" id="MobiDB-lite"/>
    </source>
</evidence>
<evidence type="ECO:0000313" key="3">
    <source>
        <dbReference type="Proteomes" id="UP001165060"/>
    </source>
</evidence>
<dbReference type="Proteomes" id="UP001165060">
    <property type="component" value="Unassembled WGS sequence"/>
</dbReference>
<gene>
    <name evidence="2" type="ORF">TeGR_g8847</name>
</gene>
<comment type="caution">
    <text evidence="2">The sequence shown here is derived from an EMBL/GenBank/DDBJ whole genome shotgun (WGS) entry which is preliminary data.</text>
</comment>
<name>A0ABQ6MCT6_9STRA</name>
<protein>
    <submittedName>
        <fullName evidence="2">Uncharacterized protein</fullName>
    </submittedName>
</protein>
<feature type="compositionally biased region" description="Polar residues" evidence="1">
    <location>
        <begin position="212"/>
        <end position="221"/>
    </location>
</feature>
<feature type="compositionally biased region" description="Low complexity" evidence="1">
    <location>
        <begin position="222"/>
        <end position="239"/>
    </location>
</feature>